<organism evidence="1 2">
    <name type="scientific">Chryseobacterium urinae</name>
    <dbReference type="NCBI Taxonomy" id="3058400"/>
    <lineage>
        <taxon>Bacteria</taxon>
        <taxon>Pseudomonadati</taxon>
        <taxon>Bacteroidota</taxon>
        <taxon>Flavobacteriia</taxon>
        <taxon>Flavobacteriales</taxon>
        <taxon>Weeksellaceae</taxon>
        <taxon>Chryseobacterium group</taxon>
        <taxon>Chryseobacterium</taxon>
    </lineage>
</organism>
<evidence type="ECO:0000313" key="1">
    <source>
        <dbReference type="EMBL" id="MDO3424495.1"/>
    </source>
</evidence>
<name>A0ABT8U343_9FLAO</name>
<dbReference type="EMBL" id="JAULSJ010000007">
    <property type="protein sequence ID" value="MDO3424495.1"/>
    <property type="molecule type" value="Genomic_DNA"/>
</dbReference>
<evidence type="ECO:0000313" key="2">
    <source>
        <dbReference type="Proteomes" id="UP001168128"/>
    </source>
</evidence>
<dbReference type="RefSeq" id="WP_302714867.1">
    <property type="nucleotide sequence ID" value="NZ_JAULSJ010000007.1"/>
</dbReference>
<dbReference type="Proteomes" id="UP001168128">
    <property type="component" value="Unassembled WGS sequence"/>
</dbReference>
<gene>
    <name evidence="1" type="ORF">QWT87_06295</name>
</gene>
<keyword evidence="2" id="KW-1185">Reference proteome</keyword>
<comment type="caution">
    <text evidence="1">The sequence shown here is derived from an EMBL/GenBank/DDBJ whole genome shotgun (WGS) entry which is preliminary data.</text>
</comment>
<proteinExistence type="predicted"/>
<sequence length="68" mass="8287">MLEASLQKLFRFFQNDKFNAHYTQFIFKVVILTKEESQILFGRFFTPLLNYVRRLSVYVLIDNNMFKN</sequence>
<reference evidence="1" key="1">
    <citation type="submission" date="2023-07" db="EMBL/GenBank/DDBJ databases">
        <title>AMR profile of multidrug- resistance Chryseobacterium gambrini related strain.</title>
        <authorList>
            <person name="Kirdat K."/>
            <person name="Bhatt A."/>
            <person name="Kuyare S."/>
            <person name="Yadav A."/>
        </authorList>
    </citation>
    <scope>NUCLEOTIDE SEQUENCE</scope>
    <source>
        <strain evidence="1">APV-1</strain>
    </source>
</reference>
<protein>
    <submittedName>
        <fullName evidence="1">Uncharacterized protein</fullName>
    </submittedName>
</protein>
<accession>A0ABT8U343</accession>